<feature type="region of interest" description="Disordered" evidence="1">
    <location>
        <begin position="1"/>
        <end position="53"/>
    </location>
</feature>
<dbReference type="OrthoDB" id="2100128at2759"/>
<feature type="compositionally biased region" description="Polar residues" evidence="1">
    <location>
        <begin position="9"/>
        <end position="49"/>
    </location>
</feature>
<feature type="region of interest" description="Disordered" evidence="1">
    <location>
        <begin position="495"/>
        <end position="529"/>
    </location>
</feature>
<keyword evidence="3" id="KW-1185">Reference proteome</keyword>
<dbReference type="Proteomes" id="UP000246740">
    <property type="component" value="Unassembled WGS sequence"/>
</dbReference>
<gene>
    <name evidence="2" type="ORF">BCV70DRAFT_202554</name>
</gene>
<dbReference type="AlphaFoldDB" id="A0A317XKG5"/>
<dbReference type="InParanoid" id="A0A317XKG5"/>
<organism evidence="2 3">
    <name type="scientific">Testicularia cyperi</name>
    <dbReference type="NCBI Taxonomy" id="1882483"/>
    <lineage>
        <taxon>Eukaryota</taxon>
        <taxon>Fungi</taxon>
        <taxon>Dikarya</taxon>
        <taxon>Basidiomycota</taxon>
        <taxon>Ustilaginomycotina</taxon>
        <taxon>Ustilaginomycetes</taxon>
        <taxon>Ustilaginales</taxon>
        <taxon>Anthracoideaceae</taxon>
        <taxon>Testicularia</taxon>
    </lineage>
</organism>
<dbReference type="EMBL" id="KZ819202">
    <property type="protein sequence ID" value="PWY97800.1"/>
    <property type="molecule type" value="Genomic_DNA"/>
</dbReference>
<feature type="compositionally biased region" description="Polar residues" evidence="1">
    <location>
        <begin position="502"/>
        <end position="524"/>
    </location>
</feature>
<name>A0A317XKG5_9BASI</name>
<dbReference type="PANTHER" id="PTHR39398">
    <property type="entry name" value="YALI0F14311P"/>
    <property type="match status" value="1"/>
</dbReference>
<evidence type="ECO:0000313" key="2">
    <source>
        <dbReference type="EMBL" id="PWY97800.1"/>
    </source>
</evidence>
<dbReference type="STRING" id="1882483.A0A317XKG5"/>
<protein>
    <submittedName>
        <fullName evidence="2">Uncharacterized protein</fullName>
    </submittedName>
</protein>
<sequence length="593" mass="64444">MSERPPPKWTSSRVARLQEQQPAKGTTPQRSSNGTNSSRWAPAASSSGLASDVRSRAICHVDTSDASSWRVNANALGSTQGPGGSRWAAQVPSAQPSKNNPKDSTRHYTYTAESRPFGQLSKPNGLKTRDASKPLGGKTLDRMALLASPSRGLDEGNSLSADLLAQGSMDLTTPKVQQEFRIYISEQISTKVLPVLQNPRDLSVLDDGTYLPGPSLSTKRSRAEEELQQVVLMVRKLREAVVASHRVDTFAVDVYELSVWLSLLCMDVPQLSASLPILILQLYPQVSLSSEPELRAVRDIGPLQKSIGHGELALASARRGHGRDKMASLLLLQTLCLSGKAARLGQYASGPSAQASDRSSSTAALREYVGLRARMEALYPGAQDELLLCDTVYNAVRDSNPFILQQLLHSNGDAKLDLWQRIVLLQLLPTLRMRAWAIARKAYMYLPVSHKVARAATTDLGQSATESTSASTSAYLISLLLLDDQTLLPSFEEVQRHGSVGPTPTNERTFSTRSGSVKATQETPESWDAEEDDIDNLAGQLATARLGSSPSSDLTMSERRLQHFLASELCAGDAKSLSTRIMPIREGYAVKIR</sequence>
<feature type="region of interest" description="Disordered" evidence="1">
    <location>
        <begin position="74"/>
        <end position="137"/>
    </location>
</feature>
<evidence type="ECO:0000256" key="1">
    <source>
        <dbReference type="SAM" id="MobiDB-lite"/>
    </source>
</evidence>
<accession>A0A317XKG5</accession>
<dbReference type="PANTHER" id="PTHR39398:SF1">
    <property type="entry name" value="CSN8_PSMD8_EIF3K DOMAIN-CONTAINING PROTEIN"/>
    <property type="match status" value="1"/>
</dbReference>
<proteinExistence type="predicted"/>
<reference evidence="2 3" key="1">
    <citation type="journal article" date="2018" name="Mol. Biol. Evol.">
        <title>Broad Genomic Sampling Reveals a Smut Pathogenic Ancestry of the Fungal Clade Ustilaginomycotina.</title>
        <authorList>
            <person name="Kijpornyongpan T."/>
            <person name="Mondo S.J."/>
            <person name="Barry K."/>
            <person name="Sandor L."/>
            <person name="Lee J."/>
            <person name="Lipzen A."/>
            <person name="Pangilinan J."/>
            <person name="LaButti K."/>
            <person name="Hainaut M."/>
            <person name="Henrissat B."/>
            <person name="Grigoriev I.V."/>
            <person name="Spatafora J.W."/>
            <person name="Aime M.C."/>
        </authorList>
    </citation>
    <scope>NUCLEOTIDE SEQUENCE [LARGE SCALE GENOMIC DNA]</scope>
    <source>
        <strain evidence="2 3">MCA 3645</strain>
    </source>
</reference>
<evidence type="ECO:0000313" key="3">
    <source>
        <dbReference type="Proteomes" id="UP000246740"/>
    </source>
</evidence>